<evidence type="ECO:0000313" key="4">
    <source>
        <dbReference type="Proteomes" id="UP000824265"/>
    </source>
</evidence>
<evidence type="ECO:0000313" key="3">
    <source>
        <dbReference type="EMBL" id="HIW82326.1"/>
    </source>
</evidence>
<feature type="coiled-coil region" evidence="2">
    <location>
        <begin position="23"/>
        <end position="85"/>
    </location>
</feature>
<name>A0A9D1R5Y8_9FIRM</name>
<dbReference type="EMBL" id="DXGH01000071">
    <property type="protein sequence ID" value="HIW82326.1"/>
    <property type="molecule type" value="Genomic_DNA"/>
</dbReference>
<sequence>MIDWEEIIKAESVEELREAKLWLFQENMRLENLNRRMMQEKKRLKEENLFFEKKLAILQDGFRQLEEDRRRLDRERQMFDREKMERDRMFYRQRQDEPRLSGDNVAQALFRNVKNNPLALRKRYKDLVKIFHPDNLFGDEELIQLINREFSRRRRDE</sequence>
<reference evidence="3" key="1">
    <citation type="journal article" date="2021" name="PeerJ">
        <title>Extensive microbial diversity within the chicken gut microbiome revealed by metagenomics and culture.</title>
        <authorList>
            <person name="Gilroy R."/>
            <person name="Ravi A."/>
            <person name="Getino M."/>
            <person name="Pursley I."/>
            <person name="Horton D.L."/>
            <person name="Alikhan N.F."/>
            <person name="Baker D."/>
            <person name="Gharbi K."/>
            <person name="Hall N."/>
            <person name="Watson M."/>
            <person name="Adriaenssens E.M."/>
            <person name="Foster-Nyarko E."/>
            <person name="Jarju S."/>
            <person name="Secka A."/>
            <person name="Antonio M."/>
            <person name="Oren A."/>
            <person name="Chaudhuri R.R."/>
            <person name="La Ragione R."/>
            <person name="Hildebrand F."/>
            <person name="Pallen M.J."/>
        </authorList>
    </citation>
    <scope>NUCLEOTIDE SEQUENCE</scope>
    <source>
        <strain evidence="3">CHK195-6426</strain>
    </source>
</reference>
<comment type="caution">
    <text evidence="3">The sequence shown here is derived from an EMBL/GenBank/DDBJ whole genome shotgun (WGS) entry which is preliminary data.</text>
</comment>
<dbReference type="SUPFAM" id="SSF46565">
    <property type="entry name" value="Chaperone J-domain"/>
    <property type="match status" value="1"/>
</dbReference>
<keyword evidence="2" id="KW-0175">Coiled coil</keyword>
<accession>A0A9D1R5Y8</accession>
<reference evidence="3" key="2">
    <citation type="submission" date="2021-04" db="EMBL/GenBank/DDBJ databases">
        <authorList>
            <person name="Gilroy R."/>
        </authorList>
    </citation>
    <scope>NUCLEOTIDE SEQUENCE</scope>
    <source>
        <strain evidence="3">CHK195-6426</strain>
    </source>
</reference>
<evidence type="ECO:0008006" key="5">
    <source>
        <dbReference type="Google" id="ProtNLM"/>
    </source>
</evidence>
<gene>
    <name evidence="3" type="ORF">H9742_12550</name>
</gene>
<dbReference type="InterPro" id="IPR036869">
    <property type="entry name" value="J_dom_sf"/>
</dbReference>
<keyword evidence="1" id="KW-0235">DNA replication</keyword>
<dbReference type="GO" id="GO:0006260">
    <property type="term" value="P:DNA replication"/>
    <property type="evidence" value="ECO:0007669"/>
    <property type="project" value="UniProtKB-KW"/>
</dbReference>
<proteinExistence type="predicted"/>
<dbReference type="Proteomes" id="UP000824265">
    <property type="component" value="Unassembled WGS sequence"/>
</dbReference>
<dbReference type="AlphaFoldDB" id="A0A9D1R5Y8"/>
<organism evidence="3 4">
    <name type="scientific">Candidatus Acetatifactor stercoripullorum</name>
    <dbReference type="NCBI Taxonomy" id="2838414"/>
    <lineage>
        <taxon>Bacteria</taxon>
        <taxon>Bacillati</taxon>
        <taxon>Bacillota</taxon>
        <taxon>Clostridia</taxon>
        <taxon>Lachnospirales</taxon>
        <taxon>Lachnospiraceae</taxon>
        <taxon>Acetatifactor</taxon>
    </lineage>
</organism>
<evidence type="ECO:0000256" key="2">
    <source>
        <dbReference type="SAM" id="Coils"/>
    </source>
</evidence>
<protein>
    <recommendedName>
        <fullName evidence="5">J domain-containing protein</fullName>
    </recommendedName>
</protein>
<evidence type="ECO:0000256" key="1">
    <source>
        <dbReference type="ARBA" id="ARBA00022705"/>
    </source>
</evidence>